<dbReference type="Proteomes" id="UP000018144">
    <property type="component" value="Unassembled WGS sequence"/>
</dbReference>
<feature type="region of interest" description="Disordered" evidence="1">
    <location>
        <begin position="27"/>
        <end position="72"/>
    </location>
</feature>
<dbReference type="AlphaFoldDB" id="U4KY57"/>
<feature type="transmembrane region" description="Helical" evidence="2">
    <location>
        <begin position="77"/>
        <end position="98"/>
    </location>
</feature>
<organism evidence="3 4">
    <name type="scientific">Pyronema omphalodes (strain CBS 100304)</name>
    <name type="common">Pyronema confluens</name>
    <dbReference type="NCBI Taxonomy" id="1076935"/>
    <lineage>
        <taxon>Eukaryota</taxon>
        <taxon>Fungi</taxon>
        <taxon>Dikarya</taxon>
        <taxon>Ascomycota</taxon>
        <taxon>Pezizomycotina</taxon>
        <taxon>Pezizomycetes</taxon>
        <taxon>Pezizales</taxon>
        <taxon>Pyronemataceae</taxon>
        <taxon>Pyronema</taxon>
    </lineage>
</organism>
<evidence type="ECO:0000313" key="4">
    <source>
        <dbReference type="Proteomes" id="UP000018144"/>
    </source>
</evidence>
<feature type="compositionally biased region" description="Basic and acidic residues" evidence="1">
    <location>
        <begin position="39"/>
        <end position="69"/>
    </location>
</feature>
<name>U4KY57_PYROM</name>
<protein>
    <submittedName>
        <fullName evidence="3">Uncharacterized protein</fullName>
    </submittedName>
</protein>
<reference evidence="3 4" key="1">
    <citation type="journal article" date="2013" name="PLoS Genet.">
        <title>The genome and development-dependent transcriptomes of Pyronema confluens: a window into fungal evolution.</title>
        <authorList>
            <person name="Traeger S."/>
            <person name="Altegoer F."/>
            <person name="Freitag M."/>
            <person name="Gabaldon T."/>
            <person name="Kempken F."/>
            <person name="Kumar A."/>
            <person name="Marcet-Houben M."/>
            <person name="Poggeler S."/>
            <person name="Stajich J.E."/>
            <person name="Nowrousian M."/>
        </authorList>
    </citation>
    <scope>NUCLEOTIDE SEQUENCE [LARGE SCALE GENOMIC DNA]</scope>
    <source>
        <strain evidence="4">CBS 100304</strain>
        <tissue evidence="3">Vegetative mycelium</tissue>
    </source>
</reference>
<keyword evidence="4" id="KW-1185">Reference proteome</keyword>
<dbReference type="OrthoDB" id="10527608at2759"/>
<keyword evidence="2" id="KW-0472">Membrane</keyword>
<sequence>MCEFCPPPDRPVPVFINTVNGASIQARWERDNGLPPPLSRREKARLMRDMQRRRARRDLEANRSPEEKKRRNRRQNILLGIMALLIVIAMIVVGTQWLKKEAEKTKQIKAVE</sequence>
<gene>
    <name evidence="3" type="ORF">PCON_06483</name>
</gene>
<proteinExistence type="predicted"/>
<accession>U4KY57</accession>
<evidence type="ECO:0000256" key="2">
    <source>
        <dbReference type="SAM" id="Phobius"/>
    </source>
</evidence>
<keyword evidence="2" id="KW-0812">Transmembrane</keyword>
<evidence type="ECO:0000313" key="3">
    <source>
        <dbReference type="EMBL" id="CCX06896.1"/>
    </source>
</evidence>
<evidence type="ECO:0000256" key="1">
    <source>
        <dbReference type="SAM" id="MobiDB-lite"/>
    </source>
</evidence>
<dbReference type="EMBL" id="HF935320">
    <property type="protein sequence ID" value="CCX06896.1"/>
    <property type="molecule type" value="Genomic_DNA"/>
</dbReference>
<keyword evidence="2" id="KW-1133">Transmembrane helix</keyword>